<dbReference type="Proteomes" id="UP000608923">
    <property type="component" value="Unassembled WGS sequence"/>
</dbReference>
<evidence type="ECO:0000256" key="2">
    <source>
        <dbReference type="SAM" id="SignalP"/>
    </source>
</evidence>
<dbReference type="RefSeq" id="WP_189393637.1">
    <property type="nucleotide sequence ID" value="NZ_BMZN01000005.1"/>
</dbReference>
<organism evidence="3 4">
    <name type="scientific">Alcaligenes pakistanensis</name>
    <dbReference type="NCBI Taxonomy" id="1482717"/>
    <lineage>
        <taxon>Bacteria</taxon>
        <taxon>Pseudomonadati</taxon>
        <taxon>Pseudomonadota</taxon>
        <taxon>Betaproteobacteria</taxon>
        <taxon>Burkholderiales</taxon>
        <taxon>Alcaligenaceae</taxon>
        <taxon>Alcaligenes</taxon>
    </lineage>
</organism>
<evidence type="ECO:0000313" key="3">
    <source>
        <dbReference type="EMBL" id="GHC56446.1"/>
    </source>
</evidence>
<protein>
    <recommendedName>
        <fullName evidence="5">Tripartite tricarboxylate transporter substrate binding protein</fullName>
    </recommendedName>
</protein>
<evidence type="ECO:0000313" key="4">
    <source>
        <dbReference type="Proteomes" id="UP000608923"/>
    </source>
</evidence>
<dbReference type="InterPro" id="IPR005064">
    <property type="entry name" value="BUG"/>
</dbReference>
<proteinExistence type="inferred from homology"/>
<dbReference type="EMBL" id="BMZN01000005">
    <property type="protein sequence ID" value="GHC56446.1"/>
    <property type="molecule type" value="Genomic_DNA"/>
</dbReference>
<feature type="chain" id="PRO_5034938333" description="Tripartite tricarboxylate transporter substrate binding protein" evidence="2">
    <location>
        <begin position="23"/>
        <end position="322"/>
    </location>
</feature>
<keyword evidence="2" id="KW-0732">Signal</keyword>
<evidence type="ECO:0000256" key="1">
    <source>
        <dbReference type="ARBA" id="ARBA00006987"/>
    </source>
</evidence>
<dbReference type="AlphaFoldDB" id="A0A8H9ISD4"/>
<accession>A0A8H9ISD4</accession>
<dbReference type="CDD" id="cd13578">
    <property type="entry name" value="PBP2_Bug27"/>
    <property type="match status" value="1"/>
</dbReference>
<gene>
    <name evidence="3" type="ORF">GCM10010096_31700</name>
</gene>
<sequence length="322" mass="34292">MRSLPLILTLLSSALAPLAATAADNSYPGQPIRVIVPFGAGGGTDIITRIVTEKLADDLKQPLVIENRAGGNTIIGANAVAKSQANGYTLLSTLDMSMTILPAVYRSLPFDPAQDFEPVSLLARVPALFVANPKVPANNLTELIEYSKAHPGQLNYASAVLYGQLLGEQMKSLTGITYTYVPYKSSPEAMSAVASGHVDFMMLDIATGLAFIRDGKVKALAITTPERSTQLPDVPTVAEQGHPELGMSVWYAMYAPHGTPRNVVETLNASIGRVLAMPDVQDRLTQLGHDAAPSSPEELARMIKADSAKWAKAAQDGNIQLE</sequence>
<name>A0A8H9ISD4_9BURK</name>
<dbReference type="PANTHER" id="PTHR42928">
    <property type="entry name" value="TRICARBOXYLATE-BINDING PROTEIN"/>
    <property type="match status" value="1"/>
</dbReference>
<dbReference type="PIRSF" id="PIRSF017082">
    <property type="entry name" value="YflP"/>
    <property type="match status" value="1"/>
</dbReference>
<comment type="caution">
    <text evidence="3">The sequence shown here is derived from an EMBL/GenBank/DDBJ whole genome shotgun (WGS) entry which is preliminary data.</text>
</comment>
<dbReference type="Pfam" id="PF03401">
    <property type="entry name" value="TctC"/>
    <property type="match status" value="1"/>
</dbReference>
<dbReference type="InterPro" id="IPR042100">
    <property type="entry name" value="Bug_dom1"/>
</dbReference>
<comment type="similarity">
    <text evidence="1">Belongs to the UPF0065 (bug) family.</text>
</comment>
<keyword evidence="4" id="KW-1185">Reference proteome</keyword>
<evidence type="ECO:0008006" key="5">
    <source>
        <dbReference type="Google" id="ProtNLM"/>
    </source>
</evidence>
<feature type="signal peptide" evidence="2">
    <location>
        <begin position="1"/>
        <end position="22"/>
    </location>
</feature>
<dbReference type="Gene3D" id="3.40.190.10">
    <property type="entry name" value="Periplasmic binding protein-like II"/>
    <property type="match status" value="1"/>
</dbReference>
<dbReference type="Gene3D" id="3.40.190.150">
    <property type="entry name" value="Bordetella uptake gene, domain 1"/>
    <property type="match status" value="1"/>
</dbReference>
<dbReference type="SUPFAM" id="SSF53850">
    <property type="entry name" value="Periplasmic binding protein-like II"/>
    <property type="match status" value="1"/>
</dbReference>
<reference evidence="4" key="1">
    <citation type="journal article" date="2019" name="Int. J. Syst. Evol. Microbiol.">
        <title>The Global Catalogue of Microorganisms (GCM) 10K type strain sequencing project: providing services to taxonomists for standard genome sequencing and annotation.</title>
        <authorList>
            <consortium name="The Broad Institute Genomics Platform"/>
            <consortium name="The Broad Institute Genome Sequencing Center for Infectious Disease"/>
            <person name="Wu L."/>
            <person name="Ma J."/>
        </authorList>
    </citation>
    <scope>NUCLEOTIDE SEQUENCE [LARGE SCALE GENOMIC DNA]</scope>
    <source>
        <strain evidence="4">KCTC 42083</strain>
    </source>
</reference>
<dbReference type="PANTHER" id="PTHR42928:SF5">
    <property type="entry name" value="BLR1237 PROTEIN"/>
    <property type="match status" value="1"/>
</dbReference>